<gene>
    <name evidence="2" type="ordered locus">H16_B2261</name>
</gene>
<accession>Q0JYY1</accession>
<sequence>MSKRLASQRNAMPGAAEYAAWLGRLKEEVHRTRLAASLSVNRELILLYWRLGRSILPQQTAAGWGTKVIDRLAGDLRQSFPEMAGFSSRSLKYIRTFAAAWPDEAIVQQVVALLPRLHCANDGNAARRFARGAANVRTAGILAGG</sequence>
<evidence type="ECO:0000313" key="3">
    <source>
        <dbReference type="Proteomes" id="UP000008210"/>
    </source>
</evidence>
<dbReference type="InterPro" id="IPR041527">
    <property type="entry name" value="YhcG_N"/>
</dbReference>
<name>Q0JYY1_CUPNH</name>
<dbReference type="KEGG" id="reh:H16_B2261"/>
<dbReference type="Pfam" id="PF17761">
    <property type="entry name" value="DUF1016_N"/>
    <property type="match status" value="1"/>
</dbReference>
<organism evidence="2 3">
    <name type="scientific">Cupriavidus necator (strain ATCC 17699 / DSM 428 / KCTC 22496 / NCIMB 10442 / H16 / Stanier 337)</name>
    <name type="common">Ralstonia eutropha</name>
    <dbReference type="NCBI Taxonomy" id="381666"/>
    <lineage>
        <taxon>Bacteria</taxon>
        <taxon>Pseudomonadati</taxon>
        <taxon>Pseudomonadota</taxon>
        <taxon>Betaproteobacteria</taxon>
        <taxon>Burkholderiales</taxon>
        <taxon>Burkholderiaceae</taxon>
        <taxon>Cupriavidus</taxon>
    </lineage>
</organism>
<dbReference type="STRING" id="381666.H16_B2261"/>
<keyword evidence="3" id="KW-1185">Reference proteome</keyword>
<dbReference type="PANTHER" id="PTHR30547:SF0">
    <property type="entry name" value="BLR8175 PROTEIN"/>
    <property type="match status" value="1"/>
</dbReference>
<evidence type="ECO:0000259" key="1">
    <source>
        <dbReference type="Pfam" id="PF17761"/>
    </source>
</evidence>
<dbReference type="RefSeq" id="WP_010810875.1">
    <property type="nucleotide sequence ID" value="NC_008314.1"/>
</dbReference>
<dbReference type="HOGENOM" id="CLU_1783650_0_0_4"/>
<dbReference type="InterPro" id="IPR053148">
    <property type="entry name" value="PD-DEXK-like_domain"/>
</dbReference>
<evidence type="ECO:0000313" key="2">
    <source>
        <dbReference type="EMBL" id="CAJ97043.1"/>
    </source>
</evidence>
<protein>
    <recommendedName>
        <fullName evidence="1">YhcG N-terminal domain-containing protein</fullName>
    </recommendedName>
</protein>
<dbReference type="PANTHER" id="PTHR30547">
    <property type="entry name" value="UNCHARACTERIZED PROTEIN YHCG-RELATED"/>
    <property type="match status" value="1"/>
</dbReference>
<reference evidence="2 3" key="1">
    <citation type="journal article" date="2006" name="Nat. Biotechnol.">
        <title>Genome sequence of the bioplastic-producing 'Knallgas' bacterium Ralstonia eutropha H16.</title>
        <authorList>
            <person name="Pohlmann A."/>
            <person name="Fricke W.F."/>
            <person name="Reinecke F."/>
            <person name="Kusian B."/>
            <person name="Liesegang H."/>
            <person name="Cramm R."/>
            <person name="Eitinger T."/>
            <person name="Ewering C."/>
            <person name="Potter M."/>
            <person name="Schwartz E."/>
            <person name="Strittmatter A."/>
            <person name="Voss I."/>
            <person name="Gottschalk G."/>
            <person name="Steinbuechel A."/>
            <person name="Friedrich B."/>
            <person name="Bowien B."/>
        </authorList>
    </citation>
    <scope>NUCLEOTIDE SEQUENCE [LARGE SCALE GENOMIC DNA]</scope>
    <source>
        <strain evidence="3">ATCC 17699 / DSM 428 / KCTC 22496 / NCIMB 10442 / H16 / Stanier 337</strain>
    </source>
</reference>
<proteinExistence type="predicted"/>
<dbReference type="eggNOG" id="COG4804">
    <property type="taxonomic scope" value="Bacteria"/>
</dbReference>
<dbReference type="Proteomes" id="UP000008210">
    <property type="component" value="Chromosome 2"/>
</dbReference>
<dbReference type="EMBL" id="AM260480">
    <property type="protein sequence ID" value="CAJ97043.1"/>
    <property type="molecule type" value="Genomic_DNA"/>
</dbReference>
<dbReference type="AlphaFoldDB" id="Q0JYY1"/>
<feature type="domain" description="YhcG N-terminal" evidence="1">
    <location>
        <begin position="25"/>
        <end position="119"/>
    </location>
</feature>